<protein>
    <submittedName>
        <fullName evidence="1">Uncharacterized protein</fullName>
    </submittedName>
</protein>
<sequence>MFVNQRKRPACFCRLKTFRKRSYGLRISSKTKSSKSSPDDPHLNGLLGEFRDVFPDELPNHQGTLTMKQYMEWEEEDKYIEFLPECEQNQEEEEVAYAENDANLIIKLNWLDDSKGLNVKMQALVSFSIGNYKEELWCDVIPMSACHLFFGRPWEFDRKVIHEGDTNIYSVKVGNKRITLQPLSPNDYAHVRESKRKASLFLSAKYFEKEVVWLTH</sequence>
<dbReference type="EMBL" id="JARYMX010000005">
    <property type="protein sequence ID" value="KAJ9546755.1"/>
    <property type="molecule type" value="Genomic_DNA"/>
</dbReference>
<accession>A0AA38WC91</accession>
<reference evidence="1" key="1">
    <citation type="submission" date="2023-03" db="EMBL/GenBank/DDBJ databases">
        <title>Chromosome-scale reference genome and RAD-based genetic map of yellow starthistle (Centaurea solstitialis) reveal putative structural variation and QTLs associated with invader traits.</title>
        <authorList>
            <person name="Reatini B."/>
            <person name="Cang F.A."/>
            <person name="Jiang Q."/>
            <person name="Mckibben M.T.W."/>
            <person name="Barker M.S."/>
            <person name="Rieseberg L.H."/>
            <person name="Dlugosch K.M."/>
        </authorList>
    </citation>
    <scope>NUCLEOTIDE SEQUENCE</scope>
    <source>
        <strain evidence="1">CAN-66</strain>
        <tissue evidence="1">Leaf</tissue>
    </source>
</reference>
<dbReference type="AlphaFoldDB" id="A0AA38WC91"/>
<name>A0AA38WC91_9ASTR</name>
<keyword evidence="2" id="KW-1185">Reference proteome</keyword>
<dbReference type="PANTHER" id="PTHR35046">
    <property type="entry name" value="ZINC KNUCKLE (CCHC-TYPE) FAMILY PROTEIN"/>
    <property type="match status" value="1"/>
</dbReference>
<dbReference type="PANTHER" id="PTHR35046:SF26">
    <property type="entry name" value="RNA-DIRECTED DNA POLYMERASE"/>
    <property type="match status" value="1"/>
</dbReference>
<proteinExistence type="predicted"/>
<organism evidence="1 2">
    <name type="scientific">Centaurea solstitialis</name>
    <name type="common">yellow star-thistle</name>
    <dbReference type="NCBI Taxonomy" id="347529"/>
    <lineage>
        <taxon>Eukaryota</taxon>
        <taxon>Viridiplantae</taxon>
        <taxon>Streptophyta</taxon>
        <taxon>Embryophyta</taxon>
        <taxon>Tracheophyta</taxon>
        <taxon>Spermatophyta</taxon>
        <taxon>Magnoliopsida</taxon>
        <taxon>eudicotyledons</taxon>
        <taxon>Gunneridae</taxon>
        <taxon>Pentapetalae</taxon>
        <taxon>asterids</taxon>
        <taxon>campanulids</taxon>
        <taxon>Asterales</taxon>
        <taxon>Asteraceae</taxon>
        <taxon>Carduoideae</taxon>
        <taxon>Cardueae</taxon>
        <taxon>Centaureinae</taxon>
        <taxon>Centaurea</taxon>
    </lineage>
</organism>
<gene>
    <name evidence="1" type="ORF">OSB04_019298</name>
</gene>
<comment type="caution">
    <text evidence="1">The sequence shown here is derived from an EMBL/GenBank/DDBJ whole genome shotgun (WGS) entry which is preliminary data.</text>
</comment>
<dbReference type="Proteomes" id="UP001172457">
    <property type="component" value="Chromosome 5"/>
</dbReference>
<evidence type="ECO:0000313" key="2">
    <source>
        <dbReference type="Proteomes" id="UP001172457"/>
    </source>
</evidence>
<evidence type="ECO:0000313" key="1">
    <source>
        <dbReference type="EMBL" id="KAJ9546755.1"/>
    </source>
</evidence>